<accession>A0A918KW68</accession>
<name>A0A918KW68_9DEIO</name>
<dbReference type="EMBL" id="BMQL01000073">
    <property type="protein sequence ID" value="GGR36457.1"/>
    <property type="molecule type" value="Genomic_DNA"/>
</dbReference>
<gene>
    <name evidence="1" type="ORF">GCM10008957_52640</name>
</gene>
<reference evidence="1" key="1">
    <citation type="journal article" date="2014" name="Int. J. Syst. Evol. Microbiol.">
        <title>Complete genome sequence of Corynebacterium casei LMG S-19264T (=DSM 44701T), isolated from a smear-ripened cheese.</title>
        <authorList>
            <consortium name="US DOE Joint Genome Institute (JGI-PGF)"/>
            <person name="Walter F."/>
            <person name="Albersmeier A."/>
            <person name="Kalinowski J."/>
            <person name="Ruckert C."/>
        </authorList>
    </citation>
    <scope>NUCLEOTIDE SEQUENCE</scope>
    <source>
        <strain evidence="1">JCM 31311</strain>
    </source>
</reference>
<dbReference type="AlphaFoldDB" id="A0A918KW68"/>
<evidence type="ECO:0000313" key="1">
    <source>
        <dbReference type="EMBL" id="GGR36457.1"/>
    </source>
</evidence>
<protein>
    <recommendedName>
        <fullName evidence="3">Knr4/Smi1-like domain-containing protein</fullName>
    </recommendedName>
</protein>
<evidence type="ECO:0008006" key="3">
    <source>
        <dbReference type="Google" id="ProtNLM"/>
    </source>
</evidence>
<dbReference type="InterPro" id="IPR037883">
    <property type="entry name" value="Knr4/Smi1-like_sf"/>
</dbReference>
<dbReference type="Gene3D" id="3.40.1580.10">
    <property type="entry name" value="SMI1/KNR4-like"/>
    <property type="match status" value="1"/>
</dbReference>
<dbReference type="SUPFAM" id="SSF160631">
    <property type="entry name" value="SMI1/KNR4-like"/>
    <property type="match status" value="1"/>
</dbReference>
<evidence type="ECO:0000313" key="2">
    <source>
        <dbReference type="Proteomes" id="UP000603865"/>
    </source>
</evidence>
<dbReference type="Proteomes" id="UP000603865">
    <property type="component" value="Unassembled WGS sequence"/>
</dbReference>
<organism evidence="1 2">
    <name type="scientific">Deinococcus ruber</name>
    <dbReference type="NCBI Taxonomy" id="1848197"/>
    <lineage>
        <taxon>Bacteria</taxon>
        <taxon>Thermotogati</taxon>
        <taxon>Deinococcota</taxon>
        <taxon>Deinococci</taxon>
        <taxon>Deinococcales</taxon>
        <taxon>Deinococcaceae</taxon>
        <taxon>Deinococcus</taxon>
    </lineage>
</organism>
<comment type="caution">
    <text evidence="1">The sequence shown here is derived from an EMBL/GenBank/DDBJ whole genome shotgun (WGS) entry which is preliminary data.</text>
</comment>
<reference evidence="1" key="2">
    <citation type="submission" date="2020-09" db="EMBL/GenBank/DDBJ databases">
        <authorList>
            <person name="Sun Q."/>
            <person name="Ohkuma M."/>
        </authorList>
    </citation>
    <scope>NUCLEOTIDE SEQUENCE</scope>
    <source>
        <strain evidence="1">JCM 31311</strain>
    </source>
</reference>
<keyword evidence="2" id="KW-1185">Reference proteome</keyword>
<sequence>MALGSPLLGLEVYNMTILDSLHHKMKILPVDTYDPSATMQPPAKPEQIEKPLEHFPNVPRDYLELIRLHNGMTFMYNIPGSILFIMRILSVEDAIDMMLDWHPYLIENMPNTFFFGQDGDEVYLYGTNNGKYGVYRVGIADGEWDGAEYIGKSLASILVEGEGWASY</sequence>
<proteinExistence type="predicted"/>